<evidence type="ECO:0000259" key="1">
    <source>
        <dbReference type="Pfam" id="PF00149"/>
    </source>
</evidence>
<dbReference type="PANTHER" id="PTHR12905">
    <property type="entry name" value="METALLOPHOSPHOESTERASE"/>
    <property type="match status" value="1"/>
</dbReference>
<name>A0AAD4IBY0_9PLEO</name>
<dbReference type="AlphaFoldDB" id="A0AAD4IBY0"/>
<gene>
    <name evidence="2" type="ORF">G6011_10596</name>
</gene>
<accession>A0AAD4IBY0</accession>
<evidence type="ECO:0000313" key="3">
    <source>
        <dbReference type="Proteomes" id="UP001199106"/>
    </source>
</evidence>
<dbReference type="Gene3D" id="3.60.21.10">
    <property type="match status" value="1"/>
</dbReference>
<dbReference type="InterPro" id="IPR051693">
    <property type="entry name" value="UPF0046_metallophosphoest"/>
</dbReference>
<dbReference type="InterPro" id="IPR029052">
    <property type="entry name" value="Metallo-depent_PP-like"/>
</dbReference>
<dbReference type="Pfam" id="PF00149">
    <property type="entry name" value="Metallophos"/>
    <property type="match status" value="1"/>
</dbReference>
<comment type="caution">
    <text evidence="2">The sequence shown here is derived from an EMBL/GenBank/DDBJ whole genome shotgun (WGS) entry which is preliminary data.</text>
</comment>
<sequence>MAVCPPTSAVSVKLVCISDTHNEQPHDIPLGDILIHAGDMTVNGSFKEIQDQLDWLSALPHQHKTVIAGNHDLLLDQSFFRRNPRLACPENDEHKLKQIRFGTGGG</sequence>
<feature type="domain" description="Calcineurin-like phosphoesterase" evidence="1">
    <location>
        <begin position="31"/>
        <end position="83"/>
    </location>
</feature>
<dbReference type="Proteomes" id="UP001199106">
    <property type="component" value="Unassembled WGS sequence"/>
</dbReference>
<protein>
    <recommendedName>
        <fullName evidence="1">Calcineurin-like phosphoesterase domain-containing protein</fullName>
    </recommendedName>
</protein>
<proteinExistence type="predicted"/>
<organism evidence="2 3">
    <name type="scientific">Alternaria panax</name>
    <dbReference type="NCBI Taxonomy" id="48097"/>
    <lineage>
        <taxon>Eukaryota</taxon>
        <taxon>Fungi</taxon>
        <taxon>Dikarya</taxon>
        <taxon>Ascomycota</taxon>
        <taxon>Pezizomycotina</taxon>
        <taxon>Dothideomycetes</taxon>
        <taxon>Pleosporomycetidae</taxon>
        <taxon>Pleosporales</taxon>
        <taxon>Pleosporineae</taxon>
        <taxon>Pleosporaceae</taxon>
        <taxon>Alternaria</taxon>
        <taxon>Alternaria sect. Panax</taxon>
    </lineage>
</organism>
<evidence type="ECO:0000313" key="2">
    <source>
        <dbReference type="EMBL" id="KAG9191862.1"/>
    </source>
</evidence>
<dbReference type="PANTHER" id="PTHR12905:SF0">
    <property type="entry name" value="CALCINEURIN-LIKE PHOSPHOESTERASE DOMAIN-CONTAINING PROTEIN"/>
    <property type="match status" value="1"/>
</dbReference>
<dbReference type="EMBL" id="JAANER010000003">
    <property type="protein sequence ID" value="KAG9191862.1"/>
    <property type="molecule type" value="Genomic_DNA"/>
</dbReference>
<dbReference type="InterPro" id="IPR004843">
    <property type="entry name" value="Calcineurin-like_PHP"/>
</dbReference>
<dbReference type="GO" id="GO:0016787">
    <property type="term" value="F:hydrolase activity"/>
    <property type="evidence" value="ECO:0007669"/>
    <property type="project" value="InterPro"/>
</dbReference>
<keyword evidence="3" id="KW-1185">Reference proteome</keyword>
<dbReference type="SUPFAM" id="SSF56300">
    <property type="entry name" value="Metallo-dependent phosphatases"/>
    <property type="match status" value="1"/>
</dbReference>
<reference evidence="2" key="1">
    <citation type="submission" date="2021-07" db="EMBL/GenBank/DDBJ databases">
        <title>Genome Resource of American Ginseng Black Spot Pathogen Alternaria panax.</title>
        <authorList>
            <person name="Qiu C."/>
            <person name="Wang W."/>
            <person name="Liu Z."/>
        </authorList>
    </citation>
    <scope>NUCLEOTIDE SEQUENCE</scope>
    <source>
        <strain evidence="2">BNCC115425</strain>
    </source>
</reference>